<dbReference type="SUPFAM" id="SSF47473">
    <property type="entry name" value="EF-hand"/>
    <property type="match status" value="1"/>
</dbReference>
<keyword evidence="1" id="KW-0106">Calcium</keyword>
<protein>
    <submittedName>
        <fullName evidence="4">Tldc domain-containing</fullName>
    </submittedName>
</protein>
<dbReference type="InterPro" id="IPR018247">
    <property type="entry name" value="EF_Hand_1_Ca_BS"/>
</dbReference>
<gene>
    <name evidence="4" type="ORF">BpHYR1_044296</name>
</gene>
<dbReference type="PROSITE" id="PS51886">
    <property type="entry name" value="TLDC"/>
    <property type="match status" value="1"/>
</dbReference>
<dbReference type="Proteomes" id="UP000276133">
    <property type="component" value="Unassembled WGS sequence"/>
</dbReference>
<dbReference type="EMBL" id="REGN01001744">
    <property type="protein sequence ID" value="RNA32810.1"/>
    <property type="molecule type" value="Genomic_DNA"/>
</dbReference>
<dbReference type="Pfam" id="PF07534">
    <property type="entry name" value="TLD"/>
    <property type="match status" value="1"/>
</dbReference>
<evidence type="ECO:0000313" key="4">
    <source>
        <dbReference type="EMBL" id="RNA32810.1"/>
    </source>
</evidence>
<dbReference type="STRING" id="10195.A0A3M7SB70"/>
<accession>A0A3M7SB70</accession>
<evidence type="ECO:0000313" key="5">
    <source>
        <dbReference type="Proteomes" id="UP000276133"/>
    </source>
</evidence>
<dbReference type="InterPro" id="IPR006571">
    <property type="entry name" value="TLDc_dom"/>
</dbReference>
<feature type="non-terminal residue" evidence="4">
    <location>
        <position position="1"/>
    </location>
</feature>
<comment type="caution">
    <text evidence="4">The sequence shown here is derived from an EMBL/GenBank/DDBJ whole genome shotgun (WGS) entry which is preliminary data.</text>
</comment>
<evidence type="ECO:0000256" key="1">
    <source>
        <dbReference type="ARBA" id="ARBA00022837"/>
    </source>
</evidence>
<dbReference type="SMART" id="SM00054">
    <property type="entry name" value="EFh"/>
    <property type="match status" value="2"/>
</dbReference>
<dbReference type="OrthoDB" id="25620at2759"/>
<feature type="domain" description="EF-hand" evidence="2">
    <location>
        <begin position="260"/>
        <end position="295"/>
    </location>
</feature>
<name>A0A3M7SB70_BRAPC</name>
<proteinExistence type="predicted"/>
<feature type="domain" description="EF-hand" evidence="2">
    <location>
        <begin position="300"/>
        <end position="335"/>
    </location>
</feature>
<dbReference type="AlphaFoldDB" id="A0A3M7SB70"/>
<dbReference type="InterPro" id="IPR011992">
    <property type="entry name" value="EF-hand-dom_pair"/>
</dbReference>
<keyword evidence="5" id="KW-1185">Reference proteome</keyword>
<sequence>NDSVQKLQAKIERPVNSDPKAHISSTILTENELRDLISLVKFKDQKWYLMYRGSRDGFMSENFHHKCDGLSNTLTIIETENKAVFGGFTGACWSKDGGFVQDQYSLIFSYFNTLNKKLIFECSRSLEAIYCQPNSGPSFGYNDLFISNECNKNFDSSSHIGYSYCNTVNSYNSEESKTFLTGSANFKVAEIEVYTKACEKLSHDKIKLLCEKTGKNTKQIQEVYDAFNAVAINGQIKLDLFVSFLIRKNQNIETEKELKEMESILRFVFESFDEDNSGHLDFFEFIQCYFIFEAKNRKNCQKAILEFLFDLADKDKSQSLEIEEINELLKKFPNILNRNNFASNLKDKVNLSSNKLLTKNEFCELLDLLF</sequence>
<dbReference type="PROSITE" id="PS00018">
    <property type="entry name" value="EF_HAND_1"/>
    <property type="match status" value="2"/>
</dbReference>
<reference evidence="4 5" key="1">
    <citation type="journal article" date="2018" name="Sci. Rep.">
        <title>Genomic signatures of local adaptation to the degree of environmental predictability in rotifers.</title>
        <authorList>
            <person name="Franch-Gras L."/>
            <person name="Hahn C."/>
            <person name="Garcia-Roger E.M."/>
            <person name="Carmona M.J."/>
            <person name="Serra M."/>
            <person name="Gomez A."/>
        </authorList>
    </citation>
    <scope>NUCLEOTIDE SEQUENCE [LARGE SCALE GENOMIC DNA]</scope>
    <source>
        <strain evidence="4">HYR1</strain>
    </source>
</reference>
<organism evidence="4 5">
    <name type="scientific">Brachionus plicatilis</name>
    <name type="common">Marine rotifer</name>
    <name type="synonym">Brachionus muelleri</name>
    <dbReference type="NCBI Taxonomy" id="10195"/>
    <lineage>
        <taxon>Eukaryota</taxon>
        <taxon>Metazoa</taxon>
        <taxon>Spiralia</taxon>
        <taxon>Gnathifera</taxon>
        <taxon>Rotifera</taxon>
        <taxon>Eurotatoria</taxon>
        <taxon>Monogononta</taxon>
        <taxon>Pseudotrocha</taxon>
        <taxon>Ploima</taxon>
        <taxon>Brachionidae</taxon>
        <taxon>Brachionus</taxon>
    </lineage>
</organism>
<dbReference type="GO" id="GO:0005509">
    <property type="term" value="F:calcium ion binding"/>
    <property type="evidence" value="ECO:0007669"/>
    <property type="project" value="InterPro"/>
</dbReference>
<dbReference type="Gene3D" id="1.10.238.10">
    <property type="entry name" value="EF-hand"/>
    <property type="match status" value="1"/>
</dbReference>
<feature type="domain" description="TLDc" evidence="3">
    <location>
        <begin position="22"/>
        <end position="197"/>
    </location>
</feature>
<evidence type="ECO:0000259" key="3">
    <source>
        <dbReference type="PROSITE" id="PS51886"/>
    </source>
</evidence>
<dbReference type="SMART" id="SM00584">
    <property type="entry name" value="TLDc"/>
    <property type="match status" value="1"/>
</dbReference>
<evidence type="ECO:0000259" key="2">
    <source>
        <dbReference type="PROSITE" id="PS50222"/>
    </source>
</evidence>
<dbReference type="InterPro" id="IPR002048">
    <property type="entry name" value="EF_hand_dom"/>
</dbReference>
<dbReference type="PROSITE" id="PS50222">
    <property type="entry name" value="EF_HAND_2"/>
    <property type="match status" value="2"/>
</dbReference>
<dbReference type="PANTHER" id="PTHR23354">
    <property type="entry name" value="NUCLEOLAR PROTEIN 7/ESTROGEN RECEPTOR COACTIVATOR-RELATED"/>
    <property type="match status" value="1"/>
</dbReference>